<proteinExistence type="predicted"/>
<dbReference type="GO" id="GO:0043565">
    <property type="term" value="F:sequence-specific DNA binding"/>
    <property type="evidence" value="ECO:0007669"/>
    <property type="project" value="TreeGrafter"/>
</dbReference>
<organism evidence="2 3">
    <name type="scientific">Telmatospirillum siberiense</name>
    <dbReference type="NCBI Taxonomy" id="382514"/>
    <lineage>
        <taxon>Bacteria</taxon>
        <taxon>Pseudomonadati</taxon>
        <taxon>Pseudomonadota</taxon>
        <taxon>Alphaproteobacteria</taxon>
        <taxon>Rhodospirillales</taxon>
        <taxon>Rhodospirillaceae</taxon>
        <taxon>Telmatospirillum</taxon>
    </lineage>
</organism>
<dbReference type="GO" id="GO:0006313">
    <property type="term" value="P:DNA transposition"/>
    <property type="evidence" value="ECO:0007669"/>
    <property type="project" value="InterPro"/>
</dbReference>
<keyword evidence="3" id="KW-1185">Reference proteome</keyword>
<dbReference type="InterPro" id="IPR052715">
    <property type="entry name" value="RAYT_transposase"/>
</dbReference>
<dbReference type="OrthoDB" id="9794403at2"/>
<dbReference type="PANTHER" id="PTHR36966:SF1">
    <property type="entry name" value="REP-ASSOCIATED TYROSINE TRANSPOSASE"/>
    <property type="match status" value="1"/>
</dbReference>
<evidence type="ECO:0000313" key="2">
    <source>
        <dbReference type="EMBL" id="PKU23072.1"/>
    </source>
</evidence>
<protein>
    <recommendedName>
        <fullName evidence="1">Transposase IS200-like domain-containing protein</fullName>
    </recommendedName>
</protein>
<dbReference type="PANTHER" id="PTHR36966">
    <property type="entry name" value="REP-ASSOCIATED TYROSINE TRANSPOSASE"/>
    <property type="match status" value="1"/>
</dbReference>
<dbReference type="Pfam" id="PF01797">
    <property type="entry name" value="Y1_Tnp"/>
    <property type="match status" value="1"/>
</dbReference>
<dbReference type="Proteomes" id="UP000233293">
    <property type="component" value="Unassembled WGS sequence"/>
</dbReference>
<dbReference type="InterPro" id="IPR002686">
    <property type="entry name" value="Transposase_17"/>
</dbReference>
<dbReference type="AlphaFoldDB" id="A0A2N3PRR2"/>
<dbReference type="SUPFAM" id="SSF143422">
    <property type="entry name" value="Transposase IS200-like"/>
    <property type="match status" value="1"/>
</dbReference>
<feature type="domain" description="Transposase IS200-like" evidence="1">
    <location>
        <begin position="17"/>
        <end position="130"/>
    </location>
</feature>
<name>A0A2N3PRR2_9PROT</name>
<dbReference type="GO" id="GO:0004803">
    <property type="term" value="F:transposase activity"/>
    <property type="evidence" value="ECO:0007669"/>
    <property type="project" value="InterPro"/>
</dbReference>
<dbReference type="RefSeq" id="WP_101252160.1">
    <property type="nucleotide sequence ID" value="NZ_PIUM01000024.1"/>
</dbReference>
<gene>
    <name evidence="2" type="ORF">CWS72_18770</name>
</gene>
<reference evidence="3" key="1">
    <citation type="submission" date="2017-12" db="EMBL/GenBank/DDBJ databases">
        <title>Draft genome sequence of Telmatospirillum siberiense 26-4b1T, an acidotolerant peatland alphaproteobacterium potentially involved in sulfur cycling.</title>
        <authorList>
            <person name="Hausmann B."/>
            <person name="Pjevac P."/>
            <person name="Schreck K."/>
            <person name="Herbold C.W."/>
            <person name="Daims H."/>
            <person name="Wagner M."/>
            <person name="Pester M."/>
            <person name="Loy A."/>
        </authorList>
    </citation>
    <scope>NUCLEOTIDE SEQUENCE [LARGE SCALE GENOMIC DNA]</scope>
    <source>
        <strain evidence="3">26-4b1</strain>
    </source>
</reference>
<comment type="caution">
    <text evidence="2">The sequence shown here is derived from an EMBL/GenBank/DDBJ whole genome shotgun (WGS) entry which is preliminary data.</text>
</comment>
<dbReference type="SMART" id="SM01321">
    <property type="entry name" value="Y1_Tnp"/>
    <property type="match status" value="1"/>
</dbReference>
<sequence length="149" mass="17876">MPGPLHFSRRNLPHFRLDGASYFITWRLHPTQKELSETERDGVVAILRRFEGHRYRLHGYVVMNDHVHVMVEAVEPWRLHQILHSWKSFSAYTLQRRYGRLGSVWQDESFDRVIRDEAEYAEKRTYILNNPAKRWPNMAGYPWVWAVGE</sequence>
<dbReference type="InterPro" id="IPR036515">
    <property type="entry name" value="Transposase_17_sf"/>
</dbReference>
<evidence type="ECO:0000313" key="3">
    <source>
        <dbReference type="Proteomes" id="UP000233293"/>
    </source>
</evidence>
<dbReference type="EMBL" id="PIUM01000024">
    <property type="protein sequence ID" value="PKU23072.1"/>
    <property type="molecule type" value="Genomic_DNA"/>
</dbReference>
<evidence type="ECO:0000259" key="1">
    <source>
        <dbReference type="SMART" id="SM01321"/>
    </source>
</evidence>
<accession>A0A2N3PRR2</accession>
<dbReference type="Gene3D" id="3.30.70.1290">
    <property type="entry name" value="Transposase IS200-like"/>
    <property type="match status" value="1"/>
</dbReference>